<name>A0A0M2NJK4_9FIRM</name>
<evidence type="ECO:0000313" key="1">
    <source>
        <dbReference type="EMBL" id="KKI50430.1"/>
    </source>
</evidence>
<dbReference type="Proteomes" id="UP000034076">
    <property type="component" value="Unassembled WGS sequence"/>
</dbReference>
<dbReference type="STRING" id="270498.CHK_2493"/>
<comment type="caution">
    <text evidence="1">The sequence shown here is derived from an EMBL/GenBank/DDBJ whole genome shotgun (WGS) entry which is preliminary data.</text>
</comment>
<keyword evidence="2" id="KW-1185">Reference proteome</keyword>
<evidence type="ECO:0000313" key="2">
    <source>
        <dbReference type="Proteomes" id="UP000034076"/>
    </source>
</evidence>
<proteinExistence type="predicted"/>
<dbReference type="AlphaFoldDB" id="A0A0M2NJK4"/>
<sequence length="46" mass="5338">MAMNKGSPKSGLDSLLKHYPSRKYLKKSKLKTNIKVHMVNFGFWDI</sequence>
<protein>
    <submittedName>
        <fullName evidence="1">Uncharacterized protein</fullName>
    </submittedName>
</protein>
<reference evidence="1 2" key="1">
    <citation type="submission" date="2015-04" db="EMBL/GenBank/DDBJ databases">
        <title>Draft genome sequence of bacteremic isolate Catabacter hongkongensis type strain HKU16T.</title>
        <authorList>
            <person name="Lau S.K."/>
            <person name="Teng J.L."/>
            <person name="Huang Y."/>
            <person name="Curreem S.O."/>
            <person name="Tsui S.K."/>
            <person name="Woo P.C."/>
        </authorList>
    </citation>
    <scope>NUCLEOTIDE SEQUENCE [LARGE SCALE GENOMIC DNA]</scope>
    <source>
        <strain evidence="1 2">HKU16</strain>
    </source>
</reference>
<dbReference type="EMBL" id="LAYJ01000112">
    <property type="protein sequence ID" value="KKI50430.1"/>
    <property type="molecule type" value="Genomic_DNA"/>
</dbReference>
<accession>A0A0M2NJK4</accession>
<gene>
    <name evidence="1" type="ORF">CHK_2493</name>
</gene>
<organism evidence="1 2">
    <name type="scientific">Christensenella hongkongensis</name>
    <dbReference type="NCBI Taxonomy" id="270498"/>
    <lineage>
        <taxon>Bacteria</taxon>
        <taxon>Bacillati</taxon>
        <taxon>Bacillota</taxon>
        <taxon>Clostridia</taxon>
        <taxon>Christensenellales</taxon>
        <taxon>Christensenellaceae</taxon>
        <taxon>Christensenella</taxon>
    </lineage>
</organism>